<keyword evidence="2" id="KW-0812">Transmembrane</keyword>
<accession>A0A9W6ZH77</accession>
<evidence type="ECO:0000313" key="5">
    <source>
        <dbReference type="Proteomes" id="UP001165082"/>
    </source>
</evidence>
<dbReference type="Proteomes" id="UP001165082">
    <property type="component" value="Unassembled WGS sequence"/>
</dbReference>
<organism evidence="4 5">
    <name type="scientific">Triparma retinervis</name>
    <dbReference type="NCBI Taxonomy" id="2557542"/>
    <lineage>
        <taxon>Eukaryota</taxon>
        <taxon>Sar</taxon>
        <taxon>Stramenopiles</taxon>
        <taxon>Ochrophyta</taxon>
        <taxon>Bolidophyceae</taxon>
        <taxon>Parmales</taxon>
        <taxon>Triparmaceae</taxon>
        <taxon>Triparma</taxon>
    </lineage>
</organism>
<feature type="region of interest" description="Disordered" evidence="1">
    <location>
        <begin position="1"/>
        <end position="47"/>
    </location>
</feature>
<reference evidence="4" key="1">
    <citation type="submission" date="2022-07" db="EMBL/GenBank/DDBJ databases">
        <title>Genome analysis of Parmales, a sister group of diatoms, reveals the evolutionary specialization of diatoms from phago-mixotrophs to photoautotrophs.</title>
        <authorList>
            <person name="Ban H."/>
            <person name="Sato S."/>
            <person name="Yoshikawa S."/>
            <person name="Kazumasa Y."/>
            <person name="Nakamura Y."/>
            <person name="Ichinomiya M."/>
            <person name="Saitoh K."/>
            <person name="Sato N."/>
            <person name="Blanc-Mathieu R."/>
            <person name="Endo H."/>
            <person name="Kuwata A."/>
            <person name="Ogata H."/>
        </authorList>
    </citation>
    <scope>NUCLEOTIDE SEQUENCE</scope>
</reference>
<name>A0A9W6ZH77_9STRA</name>
<feature type="compositionally biased region" description="Polar residues" evidence="1">
    <location>
        <begin position="15"/>
        <end position="25"/>
    </location>
</feature>
<feature type="domain" description="Fatty acid desaturase" evidence="3">
    <location>
        <begin position="100"/>
        <end position="317"/>
    </location>
</feature>
<evidence type="ECO:0000256" key="1">
    <source>
        <dbReference type="SAM" id="MobiDB-lite"/>
    </source>
</evidence>
<evidence type="ECO:0000259" key="3">
    <source>
        <dbReference type="Pfam" id="PF00487"/>
    </source>
</evidence>
<evidence type="ECO:0000256" key="2">
    <source>
        <dbReference type="SAM" id="Phobius"/>
    </source>
</evidence>
<dbReference type="OrthoDB" id="10260134at2759"/>
<keyword evidence="2" id="KW-1133">Transmembrane helix</keyword>
<dbReference type="InterPro" id="IPR005804">
    <property type="entry name" value="FA_desaturase_dom"/>
</dbReference>
<comment type="caution">
    <text evidence="4">The sequence shown here is derived from an EMBL/GenBank/DDBJ whole genome shotgun (WGS) entry which is preliminary data.</text>
</comment>
<feature type="transmembrane region" description="Helical" evidence="2">
    <location>
        <begin position="232"/>
        <end position="253"/>
    </location>
</feature>
<keyword evidence="5" id="KW-1185">Reference proteome</keyword>
<feature type="transmembrane region" description="Helical" evidence="2">
    <location>
        <begin position="194"/>
        <end position="212"/>
    </location>
</feature>
<gene>
    <name evidence="4" type="ORF">TrRE_jg8937</name>
</gene>
<proteinExistence type="predicted"/>
<sequence>MNFANMQKAAEKAYSVSSSPQLTEASSDSSSSDDEDHKTKKKKQRLCKSVNEGEEKVLVALLKKYGPQDGKAWRTILVSAIFWGSAVSYMAYSESLLSTFLVSFTIVRNFMILHDACHLSFFKSTKHNVMLAKGMQFFSQFEWSTWQSTHNHHHHHLGDNSVIDTSLTVWFSEEDYSKMPLKFSIPFRLIRDPLLFFPIASAWVFFISRPIIQFLPRYTVPAILYYLFGFKTFLLYNCAGWMAGIIGLALFHLQHQVNTPYRVSKDRKSMIDAGLYGSTLLAIRWPFSLITLGIEFHHIHHASTRVPGYNLADCHAEGEALGLFKNINRVGGYRAFVSMFHALFKGNTKCSHADHHDPNHELPSFVTFWPYSALGLYDKS</sequence>
<protein>
    <recommendedName>
        <fullName evidence="3">Fatty acid desaturase domain-containing protein</fullName>
    </recommendedName>
</protein>
<keyword evidence="2" id="KW-0472">Membrane</keyword>
<dbReference type="EMBL" id="BRXZ01000666">
    <property type="protein sequence ID" value="GMH50310.1"/>
    <property type="molecule type" value="Genomic_DNA"/>
</dbReference>
<dbReference type="GO" id="GO:0006629">
    <property type="term" value="P:lipid metabolic process"/>
    <property type="evidence" value="ECO:0007669"/>
    <property type="project" value="InterPro"/>
</dbReference>
<evidence type="ECO:0000313" key="4">
    <source>
        <dbReference type="EMBL" id="GMH50310.1"/>
    </source>
</evidence>
<dbReference type="Pfam" id="PF00487">
    <property type="entry name" value="FA_desaturase"/>
    <property type="match status" value="1"/>
</dbReference>
<dbReference type="AlphaFoldDB" id="A0A9W6ZH77"/>